<dbReference type="InterPro" id="IPR025942">
    <property type="entry name" value="SpoVIF"/>
</dbReference>
<gene>
    <name evidence="1" type="ORF">ACFSUC_01030</name>
</gene>
<sequence length="97" mass="11079">MPPVYERYGISKELVSKAKAKMKNPVVKKKVTTIVDGVTKQELQSPAKVKAMLSRISQAMCMKLTSQEQQAIVKFIIDQKIDPNNTFHLLKLWGMFR</sequence>
<proteinExistence type="predicted"/>
<evidence type="ECO:0000313" key="2">
    <source>
        <dbReference type="Proteomes" id="UP001597497"/>
    </source>
</evidence>
<reference evidence="2" key="1">
    <citation type="journal article" date="2019" name="Int. J. Syst. Evol. Microbiol.">
        <title>The Global Catalogue of Microorganisms (GCM) 10K type strain sequencing project: providing services to taxonomists for standard genome sequencing and annotation.</title>
        <authorList>
            <consortium name="The Broad Institute Genomics Platform"/>
            <consortium name="The Broad Institute Genome Sequencing Center for Infectious Disease"/>
            <person name="Wu L."/>
            <person name="Ma J."/>
        </authorList>
    </citation>
    <scope>NUCLEOTIDE SEQUENCE [LARGE SCALE GENOMIC DNA]</scope>
    <source>
        <strain evidence="2">KCTC 33676</strain>
    </source>
</reference>
<organism evidence="1 2">
    <name type="scientific">Marinicrinis sediminis</name>
    <dbReference type="NCBI Taxonomy" id="1652465"/>
    <lineage>
        <taxon>Bacteria</taxon>
        <taxon>Bacillati</taxon>
        <taxon>Bacillota</taxon>
        <taxon>Bacilli</taxon>
        <taxon>Bacillales</taxon>
        <taxon>Paenibacillaceae</taxon>
    </lineage>
</organism>
<name>A0ABW5R5F3_9BACL</name>
<keyword evidence="2" id="KW-1185">Reference proteome</keyword>
<dbReference type="Proteomes" id="UP001597497">
    <property type="component" value="Unassembled WGS sequence"/>
</dbReference>
<accession>A0ABW5R5F3</accession>
<dbReference type="EMBL" id="JBHUMM010000001">
    <property type="protein sequence ID" value="MFD2670186.1"/>
    <property type="molecule type" value="Genomic_DNA"/>
</dbReference>
<protein>
    <submittedName>
        <fullName evidence="1">Stage VI sporulation protein F</fullName>
    </submittedName>
</protein>
<evidence type="ECO:0000313" key="1">
    <source>
        <dbReference type="EMBL" id="MFD2670186.1"/>
    </source>
</evidence>
<comment type="caution">
    <text evidence="1">The sequence shown here is derived from an EMBL/GenBank/DDBJ whole genome shotgun (WGS) entry which is preliminary data.</text>
</comment>
<dbReference type="RefSeq" id="WP_379927524.1">
    <property type="nucleotide sequence ID" value="NZ_JBHUMM010000001.1"/>
</dbReference>
<dbReference type="Pfam" id="PF14069">
    <property type="entry name" value="SpoVIF"/>
    <property type="match status" value="1"/>
</dbReference>